<reference evidence="2" key="1">
    <citation type="submission" date="2014-11" db="EMBL/GenBank/DDBJ databases">
        <authorList>
            <person name="Amaro Gonzalez C."/>
        </authorList>
    </citation>
    <scope>NUCLEOTIDE SEQUENCE</scope>
</reference>
<name>A0A0E9SJY0_ANGAN</name>
<dbReference type="AlphaFoldDB" id="A0A0E9SJY0"/>
<evidence type="ECO:0000313" key="2">
    <source>
        <dbReference type="EMBL" id="JAH41699.1"/>
    </source>
</evidence>
<protein>
    <submittedName>
        <fullName evidence="2">Uncharacterized protein</fullName>
    </submittedName>
</protein>
<reference evidence="2" key="2">
    <citation type="journal article" date="2015" name="Fish Shellfish Immunol.">
        <title>Early steps in the European eel (Anguilla anguilla)-Vibrio vulnificus interaction in the gills: Role of the RtxA13 toxin.</title>
        <authorList>
            <person name="Callol A."/>
            <person name="Pajuelo D."/>
            <person name="Ebbesson L."/>
            <person name="Teles M."/>
            <person name="MacKenzie S."/>
            <person name="Amaro C."/>
        </authorList>
    </citation>
    <scope>NUCLEOTIDE SEQUENCE</scope>
</reference>
<sequence>MGKSKAIHYSWIYSIVCIAQLSCIIRHNKNFKQKNIVCLHMRCFVGKACVLMKEKLQGQ</sequence>
<organism evidence="2">
    <name type="scientific">Anguilla anguilla</name>
    <name type="common">European freshwater eel</name>
    <name type="synonym">Muraena anguilla</name>
    <dbReference type="NCBI Taxonomy" id="7936"/>
    <lineage>
        <taxon>Eukaryota</taxon>
        <taxon>Metazoa</taxon>
        <taxon>Chordata</taxon>
        <taxon>Craniata</taxon>
        <taxon>Vertebrata</taxon>
        <taxon>Euteleostomi</taxon>
        <taxon>Actinopterygii</taxon>
        <taxon>Neopterygii</taxon>
        <taxon>Teleostei</taxon>
        <taxon>Anguilliformes</taxon>
        <taxon>Anguillidae</taxon>
        <taxon>Anguilla</taxon>
    </lineage>
</organism>
<feature type="transmembrane region" description="Helical" evidence="1">
    <location>
        <begin position="6"/>
        <end position="25"/>
    </location>
</feature>
<keyword evidence="1" id="KW-0812">Transmembrane</keyword>
<accession>A0A0E9SJY0</accession>
<proteinExistence type="predicted"/>
<evidence type="ECO:0000256" key="1">
    <source>
        <dbReference type="SAM" id="Phobius"/>
    </source>
</evidence>
<keyword evidence="1" id="KW-0472">Membrane</keyword>
<dbReference type="EMBL" id="GBXM01066878">
    <property type="protein sequence ID" value="JAH41699.1"/>
    <property type="molecule type" value="Transcribed_RNA"/>
</dbReference>
<keyword evidence="1" id="KW-1133">Transmembrane helix</keyword>